<evidence type="ECO:0000256" key="4">
    <source>
        <dbReference type="HAMAP-Rule" id="MF_00128"/>
    </source>
</evidence>
<reference evidence="6 7" key="1">
    <citation type="submission" date="2014-03" db="EMBL/GenBank/DDBJ databases">
        <title>Genomics of Bifidobacteria.</title>
        <authorList>
            <person name="Ventura M."/>
            <person name="Milani C."/>
            <person name="Lugli G.A."/>
        </authorList>
    </citation>
    <scope>NUCLEOTIDE SEQUENCE [LARGE SCALE GENOMIC DNA]</scope>
    <source>
        <strain evidence="6 7">DSM 22767</strain>
    </source>
</reference>
<dbReference type="EMBL" id="JGYP01000002">
    <property type="protein sequence ID" value="KFI45935.1"/>
    <property type="molecule type" value="Genomic_DNA"/>
</dbReference>
<dbReference type="PANTHER" id="PTHR37297">
    <property type="entry name" value="PROTEIN NRDI"/>
    <property type="match status" value="1"/>
</dbReference>
<dbReference type="Gene3D" id="3.40.50.360">
    <property type="match status" value="1"/>
</dbReference>
<evidence type="ECO:0000256" key="3">
    <source>
        <dbReference type="ARBA" id="ARBA00020129"/>
    </source>
</evidence>
<dbReference type="PANTHER" id="PTHR37297:SF1">
    <property type="entry name" value="PROTEIN NRDI"/>
    <property type="match status" value="1"/>
</dbReference>
<dbReference type="Proteomes" id="UP000029096">
    <property type="component" value="Unassembled WGS sequence"/>
</dbReference>
<dbReference type="InterPro" id="IPR004465">
    <property type="entry name" value="RNR_NrdI"/>
</dbReference>
<protein>
    <recommendedName>
        <fullName evidence="3 4">Protein NrdI</fullName>
    </recommendedName>
</protein>
<accession>A0A086ZHD5</accession>
<feature type="region of interest" description="Disordered" evidence="5">
    <location>
        <begin position="1"/>
        <end position="87"/>
    </location>
</feature>
<dbReference type="InterPro" id="IPR020852">
    <property type="entry name" value="RNR_Ib_NrdI_bac"/>
</dbReference>
<feature type="compositionally biased region" description="Polar residues" evidence="5">
    <location>
        <begin position="1"/>
        <end position="16"/>
    </location>
</feature>
<organism evidence="6 7">
    <name type="scientific">Bifidobacterium bohemicum DSM 22767</name>
    <dbReference type="NCBI Taxonomy" id="1437606"/>
    <lineage>
        <taxon>Bacteria</taxon>
        <taxon>Bacillati</taxon>
        <taxon>Actinomycetota</taxon>
        <taxon>Actinomycetes</taxon>
        <taxon>Bifidobacteriales</taxon>
        <taxon>Bifidobacteriaceae</taxon>
        <taxon>Bifidobacterium</taxon>
    </lineage>
</organism>
<evidence type="ECO:0000256" key="5">
    <source>
        <dbReference type="SAM" id="MobiDB-lite"/>
    </source>
</evidence>
<comment type="function">
    <text evidence="1 4">Probably involved in ribonucleotide reductase function.</text>
</comment>
<name>A0A086ZHD5_9BIFI</name>
<dbReference type="NCBIfam" id="TIGR00333">
    <property type="entry name" value="nrdI"/>
    <property type="match status" value="1"/>
</dbReference>
<dbReference type="SUPFAM" id="SSF52218">
    <property type="entry name" value="Flavoproteins"/>
    <property type="match status" value="1"/>
</dbReference>
<proteinExistence type="inferred from homology"/>
<comment type="similarity">
    <text evidence="2 4">Belongs to the NrdI family.</text>
</comment>
<comment type="caution">
    <text evidence="6">The sequence shown here is derived from an EMBL/GenBank/DDBJ whole genome shotgun (WGS) entry which is preliminary data.</text>
</comment>
<dbReference type="HAMAP" id="MF_00128">
    <property type="entry name" value="NrdI"/>
    <property type="match status" value="1"/>
</dbReference>
<evidence type="ECO:0000313" key="7">
    <source>
        <dbReference type="Proteomes" id="UP000029096"/>
    </source>
</evidence>
<sequence>MTTIASAIQTTPQNGRPASGKRLNPAPEPAEPCAGKTTPVGVEAEPESGESAIVNDSANADAPAIRATGTQSPYDDECESPSAPETRVPQGVEHIGAVVYFSSVSNNTARFIEACDFPSEGINVYRIPLRPKDPPLQVREPYILIVPTYGGGNIAKAILPQIKKFLNGHRNRGFIRGVISSGNRNFATAFCAAGDIIAQKCHVPFMYNFELLGTPHDQQQVRDGVKQFFIDNQG</sequence>
<evidence type="ECO:0000313" key="6">
    <source>
        <dbReference type="EMBL" id="KFI45935.1"/>
    </source>
</evidence>
<dbReference type="STRING" id="1437606.BBOH_0742"/>
<dbReference type="InterPro" id="IPR029039">
    <property type="entry name" value="Flavoprotein-like_sf"/>
</dbReference>
<dbReference type="GO" id="GO:0010181">
    <property type="term" value="F:FMN binding"/>
    <property type="evidence" value="ECO:0007669"/>
    <property type="project" value="InterPro"/>
</dbReference>
<keyword evidence="7" id="KW-1185">Reference proteome</keyword>
<dbReference type="eggNOG" id="COG1780">
    <property type="taxonomic scope" value="Bacteria"/>
</dbReference>
<evidence type="ECO:0000256" key="1">
    <source>
        <dbReference type="ARBA" id="ARBA00003999"/>
    </source>
</evidence>
<gene>
    <name evidence="4" type="primary">nrdI</name>
    <name evidence="6" type="ORF">BBOH_0742</name>
</gene>
<dbReference type="AlphaFoldDB" id="A0A086ZHD5"/>
<dbReference type="Pfam" id="PF07972">
    <property type="entry name" value="Flavodoxin_NdrI"/>
    <property type="match status" value="1"/>
</dbReference>
<evidence type="ECO:0000256" key="2">
    <source>
        <dbReference type="ARBA" id="ARBA00009942"/>
    </source>
</evidence>